<dbReference type="InterPro" id="IPR007627">
    <property type="entry name" value="RNA_pol_sigma70_r2"/>
</dbReference>
<dbReference type="PANTHER" id="PTHR30603">
    <property type="entry name" value="RNA POLYMERASE SIGMA FACTOR RPO"/>
    <property type="match status" value="1"/>
</dbReference>
<dbReference type="Gene3D" id="1.10.10.10">
    <property type="entry name" value="Winged helix-like DNA-binding domain superfamily/Winged helix DNA-binding domain"/>
    <property type="match status" value="2"/>
</dbReference>
<evidence type="ECO:0000259" key="6">
    <source>
        <dbReference type="PROSITE" id="PS00715"/>
    </source>
</evidence>
<dbReference type="InterPro" id="IPR036388">
    <property type="entry name" value="WH-like_DNA-bd_sf"/>
</dbReference>
<keyword evidence="4 5" id="KW-0804">Transcription</keyword>
<evidence type="ECO:0000259" key="7">
    <source>
        <dbReference type="PROSITE" id="PS00716"/>
    </source>
</evidence>
<keyword evidence="1 5" id="KW-0805">Transcription regulation</keyword>
<dbReference type="PRINTS" id="PR00046">
    <property type="entry name" value="SIGMA70FCT"/>
</dbReference>
<comment type="caution">
    <text evidence="8">The sequence shown here is derived from an EMBL/GenBank/DDBJ whole genome shotgun (WGS) entry which is preliminary data.</text>
</comment>
<proteinExistence type="inferred from homology"/>
<dbReference type="GO" id="GO:0003677">
    <property type="term" value="F:DNA binding"/>
    <property type="evidence" value="ECO:0007669"/>
    <property type="project" value="UniProtKB-KW"/>
</dbReference>
<evidence type="ECO:0000313" key="9">
    <source>
        <dbReference type="Proteomes" id="UP000178797"/>
    </source>
</evidence>
<dbReference type="Proteomes" id="UP000178797">
    <property type="component" value="Unassembled WGS sequence"/>
</dbReference>
<dbReference type="PROSITE" id="PS00715">
    <property type="entry name" value="SIGMA70_1"/>
    <property type="match status" value="1"/>
</dbReference>
<evidence type="ECO:0000256" key="2">
    <source>
        <dbReference type="ARBA" id="ARBA00023082"/>
    </source>
</evidence>
<dbReference type="PANTHER" id="PTHR30603:SF60">
    <property type="entry name" value="RNA POLYMERASE SIGMA FACTOR RPOD"/>
    <property type="match status" value="1"/>
</dbReference>
<accession>A0A1F7RZ84</accession>
<dbReference type="EMBL" id="MGDE01000091">
    <property type="protein sequence ID" value="OGL46368.1"/>
    <property type="molecule type" value="Genomic_DNA"/>
</dbReference>
<evidence type="ECO:0000256" key="1">
    <source>
        <dbReference type="ARBA" id="ARBA00023015"/>
    </source>
</evidence>
<dbReference type="InterPro" id="IPR013324">
    <property type="entry name" value="RNA_pol_sigma_r3/r4-like"/>
</dbReference>
<dbReference type="InterPro" id="IPR014284">
    <property type="entry name" value="RNA_pol_sigma-70_dom"/>
</dbReference>
<dbReference type="GO" id="GO:0006352">
    <property type="term" value="P:DNA-templated transcription initiation"/>
    <property type="evidence" value="ECO:0007669"/>
    <property type="project" value="InterPro"/>
</dbReference>
<keyword evidence="2 5" id="KW-0731">Sigma factor</keyword>
<feature type="domain" description="RNA polymerase sigma-70" evidence="6">
    <location>
        <begin position="75"/>
        <end position="88"/>
    </location>
</feature>
<dbReference type="InterPro" id="IPR009042">
    <property type="entry name" value="RNA_pol_sigma70_r1_2"/>
</dbReference>
<gene>
    <name evidence="8" type="ORF">A2W05_01565</name>
</gene>
<dbReference type="InterPro" id="IPR013325">
    <property type="entry name" value="RNA_pol_sigma_r2"/>
</dbReference>
<comment type="function">
    <text evidence="5">Sigma factors are initiation factors that promote the attachment of RNA polymerase to specific initiation sites and are then released.</text>
</comment>
<evidence type="ECO:0000313" key="8">
    <source>
        <dbReference type="EMBL" id="OGL46368.1"/>
    </source>
</evidence>
<dbReference type="InterPro" id="IPR000943">
    <property type="entry name" value="RNA_pol_sigma70"/>
</dbReference>
<reference evidence="8 9" key="1">
    <citation type="journal article" date="2016" name="Nat. Commun.">
        <title>Thousands of microbial genomes shed light on interconnected biogeochemical processes in an aquifer system.</title>
        <authorList>
            <person name="Anantharaman K."/>
            <person name="Brown C.T."/>
            <person name="Hug L.A."/>
            <person name="Sharon I."/>
            <person name="Castelle C.J."/>
            <person name="Probst A.J."/>
            <person name="Thomas B.C."/>
            <person name="Singh A."/>
            <person name="Wilkins M.J."/>
            <person name="Karaoz U."/>
            <person name="Brodie E.L."/>
            <person name="Williams K.H."/>
            <person name="Hubbard S.S."/>
            <person name="Banfield J.F."/>
        </authorList>
    </citation>
    <scope>NUCLEOTIDE SEQUENCE [LARGE SCALE GENOMIC DNA]</scope>
</reference>
<organism evidence="8 9">
    <name type="scientific">Candidatus Schekmanbacteria bacterium RBG_16_38_10</name>
    <dbReference type="NCBI Taxonomy" id="1817879"/>
    <lineage>
        <taxon>Bacteria</taxon>
        <taxon>Candidatus Schekmaniibacteriota</taxon>
    </lineage>
</organism>
<dbReference type="SUPFAM" id="SSF88659">
    <property type="entry name" value="Sigma3 and sigma4 domains of RNA polymerase sigma factors"/>
    <property type="match status" value="2"/>
</dbReference>
<dbReference type="NCBIfam" id="TIGR02937">
    <property type="entry name" value="sigma70-ECF"/>
    <property type="match status" value="1"/>
</dbReference>
<comment type="similarity">
    <text evidence="5">Belongs to the sigma-70 factor family.</text>
</comment>
<dbReference type="PROSITE" id="PS00716">
    <property type="entry name" value="SIGMA70_2"/>
    <property type="match status" value="1"/>
</dbReference>
<dbReference type="AlphaFoldDB" id="A0A1F7RZ84"/>
<dbReference type="Pfam" id="PF04542">
    <property type="entry name" value="Sigma70_r2"/>
    <property type="match status" value="1"/>
</dbReference>
<dbReference type="Pfam" id="PF00140">
    <property type="entry name" value="Sigma70_r1_2"/>
    <property type="match status" value="1"/>
</dbReference>
<evidence type="ECO:0000256" key="5">
    <source>
        <dbReference type="RuleBase" id="RU362124"/>
    </source>
</evidence>
<evidence type="ECO:0000256" key="4">
    <source>
        <dbReference type="ARBA" id="ARBA00023163"/>
    </source>
</evidence>
<dbReference type="InterPro" id="IPR007630">
    <property type="entry name" value="RNA_pol_sigma70_r4"/>
</dbReference>
<feature type="domain" description="RNA polymerase sigma-70" evidence="7">
    <location>
        <begin position="243"/>
        <end position="269"/>
    </location>
</feature>
<sequence>MDISIRESGIEQYLKDINSIPLLTFADEKELAKKMHHGKTIHTRKAAREKFIKSNLRLVISISKSFQNKGLPIQDLIEEGNIGLLKAVEKFNPKMNCRFSTYATWWIRQAVRRSLINTSKTVRIPSYMVEIISKWRITLQELIQKFGRKPTTNEILKNMGLGQEGGAILKRAISTSDNLSKPVSLDVMYPTGDVGDEYPTAEQDIIFTSLEEDRIENLLKVITEREARVLRYRYGLYDGQPMTLGQIGRKLKVTRERIRQIEKIALKKLRKKLKNVGIDSI</sequence>
<evidence type="ECO:0000256" key="3">
    <source>
        <dbReference type="ARBA" id="ARBA00023125"/>
    </source>
</evidence>
<name>A0A1F7RZ84_9BACT</name>
<dbReference type="Pfam" id="PF04545">
    <property type="entry name" value="Sigma70_r4"/>
    <property type="match status" value="1"/>
</dbReference>
<dbReference type="SUPFAM" id="SSF88946">
    <property type="entry name" value="Sigma2 domain of RNA polymerase sigma factors"/>
    <property type="match status" value="1"/>
</dbReference>
<dbReference type="GO" id="GO:0016987">
    <property type="term" value="F:sigma factor activity"/>
    <property type="evidence" value="ECO:0007669"/>
    <property type="project" value="UniProtKB-KW"/>
</dbReference>
<keyword evidence="3 5" id="KW-0238">DNA-binding</keyword>
<dbReference type="Gene3D" id="1.10.601.10">
    <property type="entry name" value="RNA Polymerase Primary Sigma Factor"/>
    <property type="match status" value="1"/>
</dbReference>
<dbReference type="InterPro" id="IPR050239">
    <property type="entry name" value="Sigma-70_RNA_pol_init_factors"/>
</dbReference>
<protein>
    <recommendedName>
        <fullName evidence="5">RNA polymerase sigma factor</fullName>
    </recommendedName>
</protein>